<dbReference type="AlphaFoldDB" id="A0A1M6SGA8"/>
<evidence type="ECO:0000313" key="2">
    <source>
        <dbReference type="EMBL" id="SHK43772.1"/>
    </source>
</evidence>
<evidence type="ECO:0000313" key="3">
    <source>
        <dbReference type="Proteomes" id="UP000184130"/>
    </source>
</evidence>
<accession>A0A1M6SGA8</accession>
<evidence type="ECO:0008006" key="4">
    <source>
        <dbReference type="Google" id="ProtNLM"/>
    </source>
</evidence>
<name>A0A1M6SGA8_XYLRU</name>
<feature type="chain" id="PRO_5012341791" description="DUF4141 domain-containing protein" evidence="1">
    <location>
        <begin position="29"/>
        <end position="239"/>
    </location>
</feature>
<dbReference type="Proteomes" id="UP000184130">
    <property type="component" value="Unassembled WGS sequence"/>
</dbReference>
<dbReference type="OrthoDB" id="1044551at2"/>
<dbReference type="EMBL" id="FRBD01000003">
    <property type="protein sequence ID" value="SHK43772.1"/>
    <property type="molecule type" value="Genomic_DNA"/>
</dbReference>
<reference evidence="2 3" key="1">
    <citation type="submission" date="2016-11" db="EMBL/GenBank/DDBJ databases">
        <authorList>
            <person name="Jaros S."/>
            <person name="Januszkiewicz K."/>
            <person name="Wedrychowicz H."/>
        </authorList>
    </citation>
    <scope>NUCLEOTIDE SEQUENCE [LARGE SCALE GENOMIC DNA]</scope>
    <source>
        <strain evidence="2 3">KHT3</strain>
    </source>
</reference>
<sequence>MNYSLIIKKQCRLLAMAVLMGMPASSLAQVGEANPLQYAAIAEGTYMLNSAINSQTKGMQKTAAFQGTIAAEFTKMKQWEGKYNAYLKTARGYAEALKAGTTLYADGVQTLQHLYEIQRAVNANPAGIGATLAMNDLYLETASEFIKTYRLLKVSVAKGGTDNMLTGAERTEMLWQLADELARLNAKLRTLAISIAYHNFTDVWNQYTAGMVDKSHGEIAADAYERWRRASNVSRILSE</sequence>
<dbReference type="RefSeq" id="WP_073205136.1">
    <property type="nucleotide sequence ID" value="NZ_FRBD01000003.1"/>
</dbReference>
<protein>
    <recommendedName>
        <fullName evidence="4">DUF4141 domain-containing protein</fullName>
    </recommendedName>
</protein>
<gene>
    <name evidence="2" type="ORF">SAMN05216463_103177</name>
</gene>
<feature type="signal peptide" evidence="1">
    <location>
        <begin position="1"/>
        <end position="28"/>
    </location>
</feature>
<keyword evidence="1" id="KW-0732">Signal</keyword>
<evidence type="ECO:0000256" key="1">
    <source>
        <dbReference type="SAM" id="SignalP"/>
    </source>
</evidence>
<proteinExistence type="predicted"/>
<organism evidence="2 3">
    <name type="scientific">Xylanibacter ruminicola</name>
    <name type="common">Prevotella ruminicola</name>
    <dbReference type="NCBI Taxonomy" id="839"/>
    <lineage>
        <taxon>Bacteria</taxon>
        <taxon>Pseudomonadati</taxon>
        <taxon>Bacteroidota</taxon>
        <taxon>Bacteroidia</taxon>
        <taxon>Bacteroidales</taxon>
        <taxon>Prevotellaceae</taxon>
        <taxon>Xylanibacter</taxon>
    </lineage>
</organism>